<gene>
    <name evidence="4" type="ORF">D3227_34095</name>
</gene>
<keyword evidence="3" id="KW-0732">Signal</keyword>
<comment type="caution">
    <text evidence="4">The sequence shown here is derived from an EMBL/GenBank/DDBJ whole genome shotgun (WGS) entry which is preliminary data.</text>
</comment>
<keyword evidence="2" id="KW-0812">Transmembrane</keyword>
<feature type="transmembrane region" description="Helical" evidence="2">
    <location>
        <begin position="43"/>
        <end position="64"/>
    </location>
</feature>
<comment type="subcellular location">
    <subcellularLocation>
        <location evidence="1">Membrane</location>
        <topology evidence="1">Multi-pass membrane protein</topology>
    </subcellularLocation>
</comment>
<dbReference type="RefSeq" id="WP_095204888.1">
    <property type="nucleotide sequence ID" value="NZ_QZWZ01000051.1"/>
</dbReference>
<dbReference type="Proteomes" id="UP000272706">
    <property type="component" value="Unassembled WGS sequence"/>
</dbReference>
<keyword evidence="5" id="KW-1185">Reference proteome</keyword>
<dbReference type="EMBL" id="QZWZ01000051">
    <property type="protein sequence ID" value="RJT28494.1"/>
    <property type="molecule type" value="Genomic_DNA"/>
</dbReference>
<feature type="signal peptide" evidence="3">
    <location>
        <begin position="1"/>
        <end position="27"/>
    </location>
</feature>
<dbReference type="GO" id="GO:0016020">
    <property type="term" value="C:membrane"/>
    <property type="evidence" value="ECO:0007669"/>
    <property type="project" value="UniProtKB-SubCell"/>
</dbReference>
<evidence type="ECO:0000256" key="3">
    <source>
        <dbReference type="SAM" id="SignalP"/>
    </source>
</evidence>
<reference evidence="4 5" key="1">
    <citation type="submission" date="2018-09" db="EMBL/GenBank/DDBJ databases">
        <title>Mesorhizobium carmichaelinearum sp. nov. isolated from Carmichaelinea spp. root nodules in New Zealand.</title>
        <authorList>
            <person name="De Meyer S.E."/>
        </authorList>
    </citation>
    <scope>NUCLEOTIDE SEQUENCE [LARGE SCALE GENOMIC DNA]</scope>
    <source>
        <strain evidence="4 5">ICMP19557</strain>
    </source>
</reference>
<dbReference type="InterPro" id="IPR007039">
    <property type="entry name" value="TrbC/VirB2"/>
</dbReference>
<keyword evidence="2" id="KW-0472">Membrane</keyword>
<dbReference type="AlphaFoldDB" id="A0A3A5K6Y4"/>
<sequence length="102" mass="10843">MTLWKMFAARGTGVAMPLMLLATQAMAGGGNLQPVQSTLQTLVQTLTGPIATALAVLFCIFMGFMAWAARLSWFVAGSWVLGIVLVFGSAQIVEFFQSAVGR</sequence>
<evidence type="ECO:0000256" key="1">
    <source>
        <dbReference type="ARBA" id="ARBA00004141"/>
    </source>
</evidence>
<evidence type="ECO:0000313" key="4">
    <source>
        <dbReference type="EMBL" id="RJT28494.1"/>
    </source>
</evidence>
<organism evidence="4 5">
    <name type="scientific">Mesorhizobium waimense</name>
    <dbReference type="NCBI Taxonomy" id="1300307"/>
    <lineage>
        <taxon>Bacteria</taxon>
        <taxon>Pseudomonadati</taxon>
        <taxon>Pseudomonadota</taxon>
        <taxon>Alphaproteobacteria</taxon>
        <taxon>Hyphomicrobiales</taxon>
        <taxon>Phyllobacteriaceae</taxon>
        <taxon>Mesorhizobium</taxon>
    </lineage>
</organism>
<feature type="chain" id="PRO_5017395684" evidence="3">
    <location>
        <begin position="28"/>
        <end position="102"/>
    </location>
</feature>
<protein>
    <submittedName>
        <fullName evidence="4">Conjugal transfer protein TrbC</fullName>
    </submittedName>
</protein>
<accession>A0A3A5K6Y4</accession>
<proteinExistence type="predicted"/>
<feature type="transmembrane region" description="Helical" evidence="2">
    <location>
        <begin position="71"/>
        <end position="93"/>
    </location>
</feature>
<dbReference type="Pfam" id="PF04956">
    <property type="entry name" value="TrbC"/>
    <property type="match status" value="1"/>
</dbReference>
<name>A0A3A5K6Y4_9HYPH</name>
<evidence type="ECO:0000313" key="5">
    <source>
        <dbReference type="Proteomes" id="UP000272706"/>
    </source>
</evidence>
<evidence type="ECO:0000256" key="2">
    <source>
        <dbReference type="SAM" id="Phobius"/>
    </source>
</evidence>
<keyword evidence="2" id="KW-1133">Transmembrane helix</keyword>
<dbReference type="OrthoDB" id="7863715at2"/>